<reference evidence="3" key="1">
    <citation type="submission" date="2018-05" db="EMBL/GenBank/DDBJ databases">
        <authorList>
            <person name="Lanie J.A."/>
            <person name="Ng W.-L."/>
            <person name="Kazmierczak K.M."/>
            <person name="Andrzejewski T.M."/>
            <person name="Davidsen T.M."/>
            <person name="Wayne K.J."/>
            <person name="Tettelin H."/>
            <person name="Glass J.I."/>
            <person name="Rusch D."/>
            <person name="Podicherti R."/>
            <person name="Tsui H.-C.T."/>
            <person name="Winkler M.E."/>
        </authorList>
    </citation>
    <scope>NUCLEOTIDE SEQUENCE</scope>
</reference>
<protein>
    <recommendedName>
        <fullName evidence="2">DUF6785 domain-containing protein</fullName>
    </recommendedName>
</protein>
<evidence type="ECO:0000259" key="2">
    <source>
        <dbReference type="Pfam" id="PF20581"/>
    </source>
</evidence>
<dbReference type="InterPro" id="IPR046712">
    <property type="entry name" value="DUF6785"/>
</dbReference>
<evidence type="ECO:0000313" key="3">
    <source>
        <dbReference type="EMBL" id="SVB07477.1"/>
    </source>
</evidence>
<feature type="transmembrane region" description="Helical" evidence="1">
    <location>
        <begin position="355"/>
        <end position="377"/>
    </location>
</feature>
<proteinExistence type="predicted"/>
<feature type="transmembrane region" description="Helical" evidence="1">
    <location>
        <begin position="218"/>
        <end position="239"/>
    </location>
</feature>
<keyword evidence="1" id="KW-0472">Membrane</keyword>
<feature type="non-terminal residue" evidence="3">
    <location>
        <position position="378"/>
    </location>
</feature>
<name>A0A382B2M8_9ZZZZ</name>
<dbReference type="Pfam" id="PF20581">
    <property type="entry name" value="DUF6785"/>
    <property type="match status" value="1"/>
</dbReference>
<feature type="transmembrane region" description="Helical" evidence="1">
    <location>
        <begin position="17"/>
        <end position="37"/>
    </location>
</feature>
<dbReference type="AlphaFoldDB" id="A0A382B2M8"/>
<feature type="domain" description="DUF6785" evidence="2">
    <location>
        <begin position="19"/>
        <end position="378"/>
    </location>
</feature>
<feature type="transmembrane region" description="Helical" evidence="1">
    <location>
        <begin position="166"/>
        <end position="187"/>
    </location>
</feature>
<organism evidence="3">
    <name type="scientific">marine metagenome</name>
    <dbReference type="NCBI Taxonomy" id="408172"/>
    <lineage>
        <taxon>unclassified sequences</taxon>
        <taxon>metagenomes</taxon>
        <taxon>ecological metagenomes</taxon>
    </lineage>
</organism>
<gene>
    <name evidence="3" type="ORF">METZ01_LOCUS160331</name>
</gene>
<dbReference type="EMBL" id="UINC01027729">
    <property type="protein sequence ID" value="SVB07477.1"/>
    <property type="molecule type" value="Genomic_DNA"/>
</dbReference>
<feature type="transmembrane region" description="Helical" evidence="1">
    <location>
        <begin position="288"/>
        <end position="309"/>
    </location>
</feature>
<keyword evidence="1" id="KW-1133">Transmembrane helix</keyword>
<feature type="transmembrane region" description="Helical" evidence="1">
    <location>
        <begin position="259"/>
        <end position="281"/>
    </location>
</feature>
<accession>A0A382B2M8</accession>
<feature type="transmembrane region" description="Helical" evidence="1">
    <location>
        <begin position="49"/>
        <end position="70"/>
    </location>
</feature>
<feature type="transmembrane region" description="Helical" evidence="1">
    <location>
        <begin position="315"/>
        <end position="335"/>
    </location>
</feature>
<sequence>MNQLTKSVPVQPNPRQIRWFAIGIGLVLVPINNYWVFSSLRWEQGLPTTMSLFFNVIFIVTLLVTLNYAIARFLPSYALTQGELLTLYTMLSIASAICGHDLFEVIITNISTAGWLASDENEWAVLFHRYLPNWLALTDKNRLAVYFTGESSLYLTQHLQLWWRPVLSWSGFIILLLSTAFCINLILRKQWIEAERLSYPIIELPYQLTSPRFFRNRWLWIGIILAGGMDFINGLHFLYPSLPGFGGEFYDLSPLFTTKPWAAIGWTPIVVFPFAIGLAYFIPLDLSFTFWFFYIFWKFEMVLGSALGFQQVAGFPFIFDQSFGVCLGVLLMTLWSGRRHLNHVIAKAWHGQEPISYRFAVLGLIIGIGLLTGFWWAA</sequence>
<evidence type="ECO:0000256" key="1">
    <source>
        <dbReference type="SAM" id="Phobius"/>
    </source>
</evidence>
<keyword evidence="1" id="KW-0812">Transmembrane</keyword>